<evidence type="ECO:0000313" key="2">
    <source>
        <dbReference type="EMBL" id="XBH22783.1"/>
    </source>
</evidence>
<dbReference type="Gene3D" id="3.30.70.100">
    <property type="match status" value="1"/>
</dbReference>
<dbReference type="GO" id="GO:0004497">
    <property type="term" value="F:monooxygenase activity"/>
    <property type="evidence" value="ECO:0007669"/>
    <property type="project" value="UniProtKB-KW"/>
</dbReference>
<dbReference type="AlphaFoldDB" id="A0AAU7E0J1"/>
<dbReference type="InterPro" id="IPR011008">
    <property type="entry name" value="Dimeric_a/b-barrel"/>
</dbReference>
<name>A0AAU7E0J1_9MICO</name>
<accession>A0AAU7E0J1</accession>
<dbReference type="InterPro" id="IPR007138">
    <property type="entry name" value="ABM_dom"/>
</dbReference>
<organism evidence="2">
    <name type="scientific">Jonesiaceae bacterium BS-20</name>
    <dbReference type="NCBI Taxonomy" id="3120821"/>
    <lineage>
        <taxon>Bacteria</taxon>
        <taxon>Bacillati</taxon>
        <taxon>Actinomycetota</taxon>
        <taxon>Actinomycetes</taxon>
        <taxon>Micrococcales</taxon>
        <taxon>Jonesiaceae</taxon>
    </lineage>
</organism>
<sequence>MTTIRLTGQLICKSANEVAIVMEFLPVHIELTRAEPGCISFEVEQGPNPLIWAVAETFQDAESFALHQARVKASKWGRATAGIERNYTVIGL</sequence>
<evidence type="ECO:0000259" key="1">
    <source>
        <dbReference type="Pfam" id="PF03992"/>
    </source>
</evidence>
<keyword evidence="2" id="KW-0503">Monooxygenase</keyword>
<proteinExistence type="predicted"/>
<dbReference type="SUPFAM" id="SSF54909">
    <property type="entry name" value="Dimeric alpha+beta barrel"/>
    <property type="match status" value="1"/>
</dbReference>
<reference evidence="2" key="1">
    <citation type="submission" date="2024-02" db="EMBL/GenBank/DDBJ databases">
        <title>Tomenella chthoni gen. nov. sp. nov., a member of the family Jonesiaceae isolated from bat guano.</title>
        <authorList>
            <person name="Miller S.L."/>
            <person name="King J."/>
            <person name="Sankaranarayanan K."/>
            <person name="Lawson P.A."/>
        </authorList>
    </citation>
    <scope>NUCLEOTIDE SEQUENCE</scope>
    <source>
        <strain evidence="2">BS-20</strain>
    </source>
</reference>
<protein>
    <submittedName>
        <fullName evidence="2">Antibiotic biosynthesis monooxygenase</fullName>
    </submittedName>
</protein>
<gene>
    <name evidence="2" type="ORF">V5R04_06075</name>
</gene>
<feature type="domain" description="ABM" evidence="1">
    <location>
        <begin position="29"/>
        <end position="70"/>
    </location>
</feature>
<dbReference type="Pfam" id="PF03992">
    <property type="entry name" value="ABM"/>
    <property type="match status" value="1"/>
</dbReference>
<keyword evidence="2" id="KW-0560">Oxidoreductase</keyword>
<dbReference type="EMBL" id="CP146203">
    <property type="protein sequence ID" value="XBH22783.1"/>
    <property type="molecule type" value="Genomic_DNA"/>
</dbReference>